<dbReference type="RefSeq" id="WP_035967808.1">
    <property type="nucleotide sequence ID" value="NZ_BMEG01000014.1"/>
</dbReference>
<name>A0ABQ1S5C5_9BURK</name>
<protein>
    <submittedName>
        <fullName evidence="1">Uncharacterized protein</fullName>
    </submittedName>
</protein>
<gene>
    <name evidence="1" type="ORF">GCM10010985_57030</name>
</gene>
<reference evidence="2" key="1">
    <citation type="journal article" date="2019" name="Int. J. Syst. Evol. Microbiol.">
        <title>The Global Catalogue of Microorganisms (GCM) 10K type strain sequencing project: providing services to taxonomists for standard genome sequencing and annotation.</title>
        <authorList>
            <consortium name="The Broad Institute Genomics Platform"/>
            <consortium name="The Broad Institute Genome Sequencing Center for Infectious Disease"/>
            <person name="Wu L."/>
            <person name="Ma J."/>
        </authorList>
    </citation>
    <scope>NUCLEOTIDE SEQUENCE [LARGE SCALE GENOMIC DNA]</scope>
    <source>
        <strain evidence="2">CGMCC 1.11013</strain>
    </source>
</reference>
<evidence type="ECO:0000313" key="2">
    <source>
        <dbReference type="Proteomes" id="UP000597138"/>
    </source>
</evidence>
<dbReference type="EMBL" id="BMEG01000014">
    <property type="protein sequence ID" value="GGD94945.1"/>
    <property type="molecule type" value="Genomic_DNA"/>
</dbReference>
<keyword evidence="2" id="KW-1185">Reference proteome</keyword>
<organism evidence="1 2">
    <name type="scientific">Caballeronia grimmiae</name>
    <dbReference type="NCBI Taxonomy" id="1071679"/>
    <lineage>
        <taxon>Bacteria</taxon>
        <taxon>Pseudomonadati</taxon>
        <taxon>Pseudomonadota</taxon>
        <taxon>Betaproteobacteria</taxon>
        <taxon>Burkholderiales</taxon>
        <taxon>Burkholderiaceae</taxon>
        <taxon>Caballeronia</taxon>
    </lineage>
</organism>
<accession>A0ABQ1S5C5</accession>
<proteinExistence type="predicted"/>
<dbReference type="Proteomes" id="UP000597138">
    <property type="component" value="Unassembled WGS sequence"/>
</dbReference>
<comment type="caution">
    <text evidence="1">The sequence shown here is derived from an EMBL/GenBank/DDBJ whole genome shotgun (WGS) entry which is preliminary data.</text>
</comment>
<sequence length="67" mass="7281">MTLSDKPVDEVVVRPDNDAGWRLEVPDAARPDGVFVTIVAHKQDALRLAADMYPTAHVRVIDDPSGA</sequence>
<evidence type="ECO:0000313" key="1">
    <source>
        <dbReference type="EMBL" id="GGD94945.1"/>
    </source>
</evidence>